<feature type="region of interest" description="Disordered" evidence="1">
    <location>
        <begin position="603"/>
        <end position="898"/>
    </location>
</feature>
<keyword evidence="3" id="KW-1185">Reference proteome</keyword>
<feature type="compositionally biased region" description="Acidic residues" evidence="1">
    <location>
        <begin position="225"/>
        <end position="244"/>
    </location>
</feature>
<feature type="compositionally biased region" description="Polar residues" evidence="1">
    <location>
        <begin position="485"/>
        <end position="497"/>
    </location>
</feature>
<feature type="compositionally biased region" description="Basic and acidic residues" evidence="1">
    <location>
        <begin position="148"/>
        <end position="158"/>
    </location>
</feature>
<sequence length="898" mass="98480">MVRPLDIKKLLDDSYESDDLDAEMTVAQVFVDNGKARTDGSDQRGTVRVIQKPAPYAPVRFPSVTQDWDAAAQDYERQAKMKKEVVEKFRFSPIPEEPRRTSSESEPYIYDEQATTAVDINPARERPLSSTDRAEIPGSPPQWGSKSIWDEHSQDRHGSTVAANPQHKRLESQELGDSPPSSPKHTPNMQRSTSKSSSSHGQASSNRHIIEPAEPRLPSQREAPSEEEEEGSSEQGSDEDESGEEEKGREAKEHHDMDGNITMNGSATADQLAEPRGSSIEDPAPGKMAAPERHASESGLLKRKKSTEDLQPNKQQRIDQAGTPAVSTQASHGEQVTTGKSSKSPSTSPSATRRRERAPSFSGLARRLSFSERPQEFSKPGLGLGITKSPPKKEPVMLDLSQDSPGPSDSVFSIPNSAPIPRWGFQNRSSPSKSQASTPANKAKQLQSAMRKDSPVERSSERRSVSFAEGDDVFITGSGPAPMSAPQSTAKPSTSAPSERRRPNTGTIIYPDNVSKERLEKMQREAEEKIREKEELEEKIKIAEEQKLSPQYTRKLNEAYKILTTIRMHETRHREKALSTLRPKLQSLRQEIAKIEEAMDKTPILTAPPPKRGTTTPIIDDTTNNVAVSNSPAPRSTSWKAVNSVEMMPGSKDQTASTARKSPRNPRDTSEVTKTVTPTSSGITRATRATTSIDAKVSQSSQMTDDLELPPPMGTVHRVDVASRRTAKTAERPASKKPTPSKSVELSSSSESEESESECEEETDSEEENQPPLSKADLIRRSNISTSQSSAKPPTSSRPAPLQTWSRPSASSQIRPSLKSLKVDQKKEQLAKTQPKRATSAQRRHGDIFDGPSDSDSEESESESESGSDSESGSSDDGDIHSSGKVGKLRNVRRRSRT</sequence>
<evidence type="ECO:0000313" key="3">
    <source>
        <dbReference type="Proteomes" id="UP000308092"/>
    </source>
</evidence>
<dbReference type="AlphaFoldDB" id="A0A4S3JEG3"/>
<protein>
    <recommendedName>
        <fullName evidence="4">Nucleolar protein Dnt1-like N-terminal domain-containing protein</fullName>
    </recommendedName>
</protein>
<feature type="compositionally biased region" description="Low complexity" evidence="1">
    <location>
        <begin position="614"/>
        <end position="625"/>
    </location>
</feature>
<feature type="compositionally biased region" description="Basic residues" evidence="1">
    <location>
        <begin position="887"/>
        <end position="898"/>
    </location>
</feature>
<dbReference type="EMBL" id="SOSA01000258">
    <property type="protein sequence ID" value="THC93550.1"/>
    <property type="molecule type" value="Genomic_DNA"/>
</dbReference>
<proteinExistence type="predicted"/>
<dbReference type="Proteomes" id="UP000308092">
    <property type="component" value="Unassembled WGS sequence"/>
</dbReference>
<gene>
    <name evidence="2" type="ORF">EYZ11_006977</name>
</gene>
<feature type="compositionally biased region" description="Basic and acidic residues" evidence="1">
    <location>
        <begin position="514"/>
        <end position="534"/>
    </location>
</feature>
<feature type="compositionally biased region" description="Basic and acidic residues" evidence="1">
    <location>
        <begin position="450"/>
        <end position="464"/>
    </location>
</feature>
<feature type="compositionally biased region" description="Basic and acidic residues" evidence="1">
    <location>
        <begin position="245"/>
        <end position="258"/>
    </location>
</feature>
<feature type="compositionally biased region" description="Polar residues" evidence="1">
    <location>
        <begin position="401"/>
        <end position="416"/>
    </location>
</feature>
<feature type="compositionally biased region" description="Low complexity" evidence="1">
    <location>
        <begin position="741"/>
        <end position="750"/>
    </location>
</feature>
<accession>A0A4S3JEG3</accession>
<feature type="region of interest" description="Disordered" evidence="1">
    <location>
        <begin position="89"/>
        <end position="534"/>
    </location>
</feature>
<dbReference type="STRING" id="1220188.A0A4S3JEG3"/>
<feature type="compositionally biased region" description="Low complexity" evidence="1">
    <location>
        <begin position="340"/>
        <end position="351"/>
    </location>
</feature>
<feature type="compositionally biased region" description="Polar residues" evidence="1">
    <location>
        <begin position="426"/>
        <end position="448"/>
    </location>
</feature>
<dbReference type="VEuPathDB" id="FungiDB:EYZ11_006977"/>
<feature type="compositionally biased region" description="Low complexity" evidence="1">
    <location>
        <begin position="192"/>
        <end position="205"/>
    </location>
</feature>
<feature type="compositionally biased region" description="Polar residues" evidence="1">
    <location>
        <begin position="626"/>
        <end position="641"/>
    </location>
</feature>
<feature type="compositionally biased region" description="Basic and acidic residues" evidence="1">
    <location>
        <begin position="122"/>
        <end position="135"/>
    </location>
</feature>
<evidence type="ECO:0008006" key="4">
    <source>
        <dbReference type="Google" id="ProtNLM"/>
    </source>
</evidence>
<feature type="compositionally biased region" description="Acidic residues" evidence="1">
    <location>
        <begin position="751"/>
        <end position="769"/>
    </location>
</feature>
<organism evidence="2 3">
    <name type="scientific">Aspergillus tanneri</name>
    <dbReference type="NCBI Taxonomy" id="1220188"/>
    <lineage>
        <taxon>Eukaryota</taxon>
        <taxon>Fungi</taxon>
        <taxon>Dikarya</taxon>
        <taxon>Ascomycota</taxon>
        <taxon>Pezizomycotina</taxon>
        <taxon>Eurotiomycetes</taxon>
        <taxon>Eurotiomycetidae</taxon>
        <taxon>Eurotiales</taxon>
        <taxon>Aspergillaceae</taxon>
        <taxon>Aspergillus</taxon>
        <taxon>Aspergillus subgen. Circumdati</taxon>
    </lineage>
</organism>
<feature type="compositionally biased region" description="Polar residues" evidence="1">
    <location>
        <begin position="325"/>
        <end position="339"/>
    </location>
</feature>
<feature type="compositionally biased region" description="Polar residues" evidence="1">
    <location>
        <begin position="782"/>
        <end position="815"/>
    </location>
</feature>
<reference evidence="2 3" key="1">
    <citation type="submission" date="2019-03" db="EMBL/GenBank/DDBJ databases">
        <title>The genome sequence of a newly discovered highly antifungal drug resistant Aspergillus species, Aspergillus tanneri NIH 1004.</title>
        <authorList>
            <person name="Mounaud S."/>
            <person name="Singh I."/>
            <person name="Joardar V."/>
            <person name="Pakala S."/>
            <person name="Pakala S."/>
            <person name="Venepally P."/>
            <person name="Hoover J."/>
            <person name="Nierman W."/>
            <person name="Chung J."/>
            <person name="Losada L."/>
        </authorList>
    </citation>
    <scope>NUCLEOTIDE SEQUENCE [LARGE SCALE GENOMIC DNA]</scope>
    <source>
        <strain evidence="2 3">NIH1004</strain>
    </source>
</reference>
<feature type="compositionally biased region" description="Basic and acidic residues" evidence="1">
    <location>
        <begin position="89"/>
        <end position="103"/>
    </location>
</feature>
<feature type="compositionally biased region" description="Acidic residues" evidence="1">
    <location>
        <begin position="853"/>
        <end position="868"/>
    </location>
</feature>
<evidence type="ECO:0000256" key="1">
    <source>
        <dbReference type="SAM" id="MobiDB-lite"/>
    </source>
</evidence>
<feature type="compositionally biased region" description="Basic and acidic residues" evidence="1">
    <location>
        <begin position="821"/>
        <end position="830"/>
    </location>
</feature>
<comment type="caution">
    <text evidence="2">The sequence shown here is derived from an EMBL/GenBank/DDBJ whole genome shotgun (WGS) entry which is preliminary data.</text>
</comment>
<name>A0A4S3JEG3_9EURO</name>
<feature type="compositionally biased region" description="Polar residues" evidence="1">
    <location>
        <begin position="672"/>
        <end position="704"/>
    </location>
</feature>
<evidence type="ECO:0000313" key="2">
    <source>
        <dbReference type="EMBL" id="THC93550.1"/>
    </source>
</evidence>
<feature type="compositionally biased region" description="Basic and acidic residues" evidence="1">
    <location>
        <begin position="717"/>
        <end position="734"/>
    </location>
</feature>